<dbReference type="AlphaFoldDB" id="A0AA40KAE1"/>
<comment type="caution">
    <text evidence="1">The sequence shown here is derived from an EMBL/GenBank/DDBJ whole genome shotgun (WGS) entry which is preliminary data.</text>
</comment>
<dbReference type="Pfam" id="PF07173">
    <property type="entry name" value="GRDP-like"/>
    <property type="match status" value="1"/>
</dbReference>
<dbReference type="PANTHER" id="PTHR34365">
    <property type="entry name" value="ENOLASE (DUF1399)"/>
    <property type="match status" value="1"/>
</dbReference>
<protein>
    <submittedName>
        <fullName evidence="1">Uncharacterized protein</fullName>
    </submittedName>
</protein>
<dbReference type="Proteomes" id="UP001172155">
    <property type="component" value="Unassembled WGS sequence"/>
</dbReference>
<proteinExistence type="predicted"/>
<evidence type="ECO:0000313" key="1">
    <source>
        <dbReference type="EMBL" id="KAK0751770.1"/>
    </source>
</evidence>
<dbReference type="PANTHER" id="PTHR34365:SF7">
    <property type="entry name" value="GLYCINE-RICH DOMAIN-CONTAINING PROTEIN 1"/>
    <property type="match status" value="1"/>
</dbReference>
<evidence type="ECO:0000313" key="2">
    <source>
        <dbReference type="Proteomes" id="UP001172155"/>
    </source>
</evidence>
<name>A0AA40KAE1_9PEZI</name>
<accession>A0AA40KAE1</accession>
<gene>
    <name evidence="1" type="ORF">B0T18DRAFT_76840</name>
</gene>
<organism evidence="1 2">
    <name type="scientific">Schizothecium vesticola</name>
    <dbReference type="NCBI Taxonomy" id="314040"/>
    <lineage>
        <taxon>Eukaryota</taxon>
        <taxon>Fungi</taxon>
        <taxon>Dikarya</taxon>
        <taxon>Ascomycota</taxon>
        <taxon>Pezizomycotina</taxon>
        <taxon>Sordariomycetes</taxon>
        <taxon>Sordariomycetidae</taxon>
        <taxon>Sordariales</taxon>
        <taxon>Schizotheciaceae</taxon>
        <taxon>Schizothecium</taxon>
    </lineage>
</organism>
<dbReference type="InterPro" id="IPR009836">
    <property type="entry name" value="GRDP-like"/>
</dbReference>
<dbReference type="EMBL" id="JAUKUD010000002">
    <property type="protein sequence ID" value="KAK0751770.1"/>
    <property type="molecule type" value="Genomic_DNA"/>
</dbReference>
<reference evidence="1" key="1">
    <citation type="submission" date="2023-06" db="EMBL/GenBank/DDBJ databases">
        <title>Genome-scale phylogeny and comparative genomics of the fungal order Sordariales.</title>
        <authorList>
            <consortium name="Lawrence Berkeley National Laboratory"/>
            <person name="Hensen N."/>
            <person name="Bonometti L."/>
            <person name="Westerberg I."/>
            <person name="Brannstrom I.O."/>
            <person name="Guillou S."/>
            <person name="Cros-Aarteil S."/>
            <person name="Calhoun S."/>
            <person name="Haridas S."/>
            <person name="Kuo A."/>
            <person name="Mondo S."/>
            <person name="Pangilinan J."/>
            <person name="Riley R."/>
            <person name="LaButti K."/>
            <person name="Andreopoulos B."/>
            <person name="Lipzen A."/>
            <person name="Chen C."/>
            <person name="Yanf M."/>
            <person name="Daum C."/>
            <person name="Ng V."/>
            <person name="Clum A."/>
            <person name="Steindorff A."/>
            <person name="Ohm R."/>
            <person name="Martin F."/>
            <person name="Silar P."/>
            <person name="Natvig D."/>
            <person name="Lalanne C."/>
            <person name="Gautier V."/>
            <person name="Ament-velasquez S.L."/>
            <person name="Kruys A."/>
            <person name="Hutchinson M.I."/>
            <person name="Powell A.J."/>
            <person name="Barry K."/>
            <person name="Miller A.N."/>
            <person name="Grigoriev I.V."/>
            <person name="Debuchy R."/>
            <person name="Gladieux P."/>
            <person name="Thoren M.H."/>
            <person name="Johannesson H."/>
        </authorList>
    </citation>
    <scope>NUCLEOTIDE SEQUENCE</scope>
    <source>
        <strain evidence="1">SMH3187-1</strain>
    </source>
</reference>
<keyword evidence="2" id="KW-1185">Reference proteome</keyword>
<sequence>MTLSCRNTNEALHGHGKNATKAFLNTPTAILPPYKPAERLEDEPVIPAPDIFQKKNDSGSDPATRLPSISECAIHLELLETFLVLRERIIRSTDIDMSMEIAPKRETKTGVKSDTLTLKDSTLGARRREKWPKFVEFAVARFLEWRANLIRKHTQPPVRTDTTKPFDGPLPPLDVLMVWHAFLLNPLLFNHTCRRERLYVVEFPWQAIHARINNHDWSFTSHHEDDHTFSPLFDVFSMWREDFTSTCKPSLASFSIASLPSQETLFPLNASSQIRRHADTLRNIEDKTLALALRDAVLRQTTFVDKMNAHLWIRSPALEGTLRRAVDRYTKFLHLLKRKAPPIGEDGSNRTIVPGPIIVPTLDIDLVWHTHQCSAYRYVKSTNVLVGRFINHDDNLEKPALTDGSLASRRLFRLHFGEEYRKCGCWDCEALLSELEDQAAAAARGEGGEIDMVAVAARVERTVQYHRVVEAARRKGARLPVLGE</sequence>